<protein>
    <submittedName>
        <fullName evidence="1">Uncharacterized protein</fullName>
    </submittedName>
</protein>
<dbReference type="Proteomes" id="UP000287651">
    <property type="component" value="Unassembled WGS sequence"/>
</dbReference>
<sequence length="114" mass="11979">MISSNDTWKVPRVVLVEVDLGDDGHRKAKPSGLAAEVVHGELLVGGVESEPQQQSGGEGGATKLRKCFKAWSLVGRGHGGFSSSSSSLRIPGCVVGVMLTANSVRAMRVRIHSI</sequence>
<dbReference type="AlphaFoldDB" id="A0A427AA50"/>
<comment type="caution">
    <text evidence="1">The sequence shown here is derived from an EMBL/GenBank/DDBJ whole genome shotgun (WGS) entry which is preliminary data.</text>
</comment>
<name>A0A427AA50_ENSVE</name>
<dbReference type="EMBL" id="AMZH03003189">
    <property type="protein sequence ID" value="RRT73115.1"/>
    <property type="molecule type" value="Genomic_DNA"/>
</dbReference>
<evidence type="ECO:0000313" key="2">
    <source>
        <dbReference type="Proteomes" id="UP000287651"/>
    </source>
</evidence>
<reference evidence="1 2" key="1">
    <citation type="journal article" date="2014" name="Agronomy (Basel)">
        <title>A Draft Genome Sequence for Ensete ventricosum, the Drought-Tolerant Tree Against Hunger.</title>
        <authorList>
            <person name="Harrison J."/>
            <person name="Moore K.A."/>
            <person name="Paszkiewicz K."/>
            <person name="Jones T."/>
            <person name="Grant M."/>
            <person name="Ambacheew D."/>
            <person name="Muzemil S."/>
            <person name="Studholme D.J."/>
        </authorList>
    </citation>
    <scope>NUCLEOTIDE SEQUENCE [LARGE SCALE GENOMIC DNA]</scope>
</reference>
<organism evidence="1 2">
    <name type="scientific">Ensete ventricosum</name>
    <name type="common">Abyssinian banana</name>
    <name type="synonym">Musa ensete</name>
    <dbReference type="NCBI Taxonomy" id="4639"/>
    <lineage>
        <taxon>Eukaryota</taxon>
        <taxon>Viridiplantae</taxon>
        <taxon>Streptophyta</taxon>
        <taxon>Embryophyta</taxon>
        <taxon>Tracheophyta</taxon>
        <taxon>Spermatophyta</taxon>
        <taxon>Magnoliopsida</taxon>
        <taxon>Liliopsida</taxon>
        <taxon>Zingiberales</taxon>
        <taxon>Musaceae</taxon>
        <taxon>Ensete</taxon>
    </lineage>
</organism>
<evidence type="ECO:0000313" key="1">
    <source>
        <dbReference type="EMBL" id="RRT73115.1"/>
    </source>
</evidence>
<proteinExistence type="predicted"/>
<gene>
    <name evidence="1" type="ORF">B296_00006121</name>
</gene>
<accession>A0A427AA50</accession>